<keyword evidence="3" id="KW-1185">Reference proteome</keyword>
<evidence type="ECO:0000313" key="2">
    <source>
        <dbReference type="EMBL" id="GAA4259454.1"/>
    </source>
</evidence>
<sequence>MALPGSNVSTDSVPGNPAGALSCTAPDGTDAGAEPAADDAAPETGAGVGDAWHAPRNATETNNDSTTVERFMAAAFLGGP</sequence>
<protein>
    <submittedName>
        <fullName evidence="2">Uncharacterized protein</fullName>
    </submittedName>
</protein>
<dbReference type="EMBL" id="BAABAT010000035">
    <property type="protein sequence ID" value="GAA4259454.1"/>
    <property type="molecule type" value="Genomic_DNA"/>
</dbReference>
<feature type="compositionally biased region" description="Low complexity" evidence="1">
    <location>
        <begin position="25"/>
        <end position="35"/>
    </location>
</feature>
<proteinExistence type="predicted"/>
<accession>A0ABP8DM41</accession>
<comment type="caution">
    <text evidence="2">The sequence shown here is derived from an EMBL/GenBank/DDBJ whole genome shotgun (WGS) entry which is preliminary data.</text>
</comment>
<feature type="compositionally biased region" description="Polar residues" evidence="1">
    <location>
        <begin position="1"/>
        <end position="13"/>
    </location>
</feature>
<name>A0ABP8DM41_9ACTN</name>
<evidence type="ECO:0000313" key="3">
    <source>
        <dbReference type="Proteomes" id="UP001500620"/>
    </source>
</evidence>
<feature type="region of interest" description="Disordered" evidence="1">
    <location>
        <begin position="1"/>
        <end position="64"/>
    </location>
</feature>
<evidence type="ECO:0000256" key="1">
    <source>
        <dbReference type="SAM" id="MobiDB-lite"/>
    </source>
</evidence>
<reference evidence="3" key="1">
    <citation type="journal article" date="2019" name="Int. J. Syst. Evol. Microbiol.">
        <title>The Global Catalogue of Microorganisms (GCM) 10K type strain sequencing project: providing services to taxonomists for standard genome sequencing and annotation.</title>
        <authorList>
            <consortium name="The Broad Institute Genomics Platform"/>
            <consortium name="The Broad Institute Genome Sequencing Center for Infectious Disease"/>
            <person name="Wu L."/>
            <person name="Ma J."/>
        </authorList>
    </citation>
    <scope>NUCLEOTIDE SEQUENCE [LARGE SCALE GENOMIC DNA]</scope>
    <source>
        <strain evidence="3">JCM 17441</strain>
    </source>
</reference>
<organism evidence="2 3">
    <name type="scientific">Dactylosporangium darangshiense</name>
    <dbReference type="NCBI Taxonomy" id="579108"/>
    <lineage>
        <taxon>Bacteria</taxon>
        <taxon>Bacillati</taxon>
        <taxon>Actinomycetota</taxon>
        <taxon>Actinomycetes</taxon>
        <taxon>Micromonosporales</taxon>
        <taxon>Micromonosporaceae</taxon>
        <taxon>Dactylosporangium</taxon>
    </lineage>
</organism>
<dbReference type="Proteomes" id="UP001500620">
    <property type="component" value="Unassembled WGS sequence"/>
</dbReference>
<gene>
    <name evidence="2" type="ORF">GCM10022255_084170</name>
</gene>